<feature type="region of interest" description="Disordered" evidence="1">
    <location>
        <begin position="1"/>
        <end position="30"/>
    </location>
</feature>
<comment type="caution">
    <text evidence="2">The sequence shown here is derived from an EMBL/GenBank/DDBJ whole genome shotgun (WGS) entry which is preliminary data.</text>
</comment>
<evidence type="ECO:0000256" key="1">
    <source>
        <dbReference type="SAM" id="MobiDB-lite"/>
    </source>
</evidence>
<dbReference type="InterPro" id="IPR021955">
    <property type="entry name" value="DUF3572"/>
</dbReference>
<sequence>MLGSQPLYGTQARLTILPEPPSPAPDSSGDPQALALNALGWVLGDGDRAARFLALTGLTPDALRASLGEPATLGAVLDFLCAHEPDLMAAAQALGVEPRALALARERLAS</sequence>
<dbReference type="Proteomes" id="UP001216253">
    <property type="component" value="Unassembled WGS sequence"/>
</dbReference>
<name>A0ABT5WL72_9SPHN</name>
<evidence type="ECO:0000313" key="3">
    <source>
        <dbReference type="Proteomes" id="UP001216253"/>
    </source>
</evidence>
<keyword evidence="3" id="KW-1185">Reference proteome</keyword>
<dbReference type="RefSeq" id="WP_275226869.1">
    <property type="nucleotide sequence ID" value="NZ_JARESE010000010.1"/>
</dbReference>
<protein>
    <submittedName>
        <fullName evidence="2">DUF3572 domain-containing protein</fullName>
    </submittedName>
</protein>
<gene>
    <name evidence="2" type="ORF">PYV00_03525</name>
</gene>
<dbReference type="Pfam" id="PF12096">
    <property type="entry name" value="DUF3572"/>
    <property type="match status" value="1"/>
</dbReference>
<organism evidence="2 3">
    <name type="scientific">Novosphingobium album</name>
    <name type="common">ex Liu et al. 2023</name>
    <dbReference type="NCBI Taxonomy" id="3031130"/>
    <lineage>
        <taxon>Bacteria</taxon>
        <taxon>Pseudomonadati</taxon>
        <taxon>Pseudomonadota</taxon>
        <taxon>Alphaproteobacteria</taxon>
        <taxon>Sphingomonadales</taxon>
        <taxon>Sphingomonadaceae</taxon>
        <taxon>Novosphingobium</taxon>
    </lineage>
</organism>
<proteinExistence type="predicted"/>
<accession>A0ABT5WL72</accession>
<dbReference type="EMBL" id="JARESE010000010">
    <property type="protein sequence ID" value="MDE8650790.1"/>
    <property type="molecule type" value="Genomic_DNA"/>
</dbReference>
<evidence type="ECO:0000313" key="2">
    <source>
        <dbReference type="EMBL" id="MDE8650790.1"/>
    </source>
</evidence>
<reference evidence="2 3" key="1">
    <citation type="submission" date="2023-03" db="EMBL/GenBank/DDBJ databases">
        <title>NovoSphingobium album sp. nov. isolated from polycyclic aromatic hydrocarbons- and heavy-metal polluted soil.</title>
        <authorList>
            <person name="Liu Z."/>
            <person name="Wang K."/>
        </authorList>
    </citation>
    <scope>NUCLEOTIDE SEQUENCE [LARGE SCALE GENOMIC DNA]</scope>
    <source>
        <strain evidence="2 3">H3SJ31-1</strain>
    </source>
</reference>